<name>A0ACC2FTM9_DALPE</name>
<comment type="caution">
    <text evidence="1">The sequence shown here is derived from an EMBL/GenBank/DDBJ whole genome shotgun (WGS) entry which is preliminary data.</text>
</comment>
<accession>A0ACC2FTM9</accession>
<sequence>MSILWILWFLCLSGLVQSTTAQIFWMAYLETSFVNSSTEHTVQRQCECGRYGASSPLESAVGMVILPVLDPMGCSLDPYLSQNLSRPWIALVKRGNCTFSQKIRTARDKGASAVVVYNLDGTGNNFDSMFHGDNPGVVSIMIGNLLGLVIVDLVQNGIDVKLFIRPGNAHGPLVDVYWMYFLSIAFFIVTGASIIYFAFVSIQRLRSLRTMRLATRRLKNQAKKAIGRLEVRKLKHGDMETQSDSYSCAVCIESYRPGDVVSVLTCGHLFHKACIEPWLLDKRTCPMCKADILKALGVDGPEGEEETSVPSCPPPDVTVFTVSRGLAEGSLFEVPLNDDPAQTLNRPTRAPNNPTQTRQPVHYDNMGFVQTRSPTEV</sequence>
<evidence type="ECO:0000313" key="1">
    <source>
        <dbReference type="EMBL" id="KAJ7994809.1"/>
    </source>
</evidence>
<protein>
    <submittedName>
        <fullName evidence="1">Uncharacterized protein</fullName>
    </submittedName>
</protein>
<gene>
    <name evidence="1" type="ORF">DPEC_G00253320</name>
</gene>
<proteinExistence type="predicted"/>
<organism evidence="1 2">
    <name type="scientific">Dallia pectoralis</name>
    <name type="common">Alaska blackfish</name>
    <dbReference type="NCBI Taxonomy" id="75939"/>
    <lineage>
        <taxon>Eukaryota</taxon>
        <taxon>Metazoa</taxon>
        <taxon>Chordata</taxon>
        <taxon>Craniata</taxon>
        <taxon>Vertebrata</taxon>
        <taxon>Euteleostomi</taxon>
        <taxon>Actinopterygii</taxon>
        <taxon>Neopterygii</taxon>
        <taxon>Teleostei</taxon>
        <taxon>Protacanthopterygii</taxon>
        <taxon>Esociformes</taxon>
        <taxon>Umbridae</taxon>
        <taxon>Dallia</taxon>
    </lineage>
</organism>
<dbReference type="Proteomes" id="UP001157502">
    <property type="component" value="Chromosome 22"/>
</dbReference>
<reference evidence="1" key="1">
    <citation type="submission" date="2021-05" db="EMBL/GenBank/DDBJ databases">
        <authorList>
            <person name="Pan Q."/>
            <person name="Jouanno E."/>
            <person name="Zahm M."/>
            <person name="Klopp C."/>
            <person name="Cabau C."/>
            <person name="Louis A."/>
            <person name="Berthelot C."/>
            <person name="Parey E."/>
            <person name="Roest Crollius H."/>
            <person name="Montfort J."/>
            <person name="Robinson-Rechavi M."/>
            <person name="Bouchez O."/>
            <person name="Lampietro C."/>
            <person name="Lopez Roques C."/>
            <person name="Donnadieu C."/>
            <person name="Postlethwait J."/>
            <person name="Bobe J."/>
            <person name="Dillon D."/>
            <person name="Chandos A."/>
            <person name="von Hippel F."/>
            <person name="Guiguen Y."/>
        </authorList>
    </citation>
    <scope>NUCLEOTIDE SEQUENCE</scope>
    <source>
        <strain evidence="1">YG-Jan2019</strain>
    </source>
</reference>
<evidence type="ECO:0000313" key="2">
    <source>
        <dbReference type="Proteomes" id="UP001157502"/>
    </source>
</evidence>
<dbReference type="EMBL" id="CM055749">
    <property type="protein sequence ID" value="KAJ7994809.1"/>
    <property type="molecule type" value="Genomic_DNA"/>
</dbReference>
<keyword evidence="2" id="KW-1185">Reference proteome</keyword>